<dbReference type="Gene3D" id="2.40.10.120">
    <property type="match status" value="1"/>
</dbReference>
<dbReference type="EMBL" id="JAKZGO010000003">
    <property type="protein sequence ID" value="MCH7412921.1"/>
    <property type="molecule type" value="Genomic_DNA"/>
</dbReference>
<sequence length="295" mass="33556">MFVDAISKVSGFTRAIHSISRNYKSQKIIPGAATLFFVNEHGYAITCKHVVQWISSGTPLNNNYKAFKQDCSRVPRDGKYKQTLKNLEVKYKLLENSTIQMKSTFIDCIDKISGFTYHLHPEYDLAIIKFNDFSKTLYHGHAVFPKNADSINQGKFLCRLGFPFPEFSNFKLNLESDDIEWTSDGVKSSPRFPIDGMVTRFLGDKKGVKHGIEMSTPGLRGQSGGPLFDENGIVYGMQSRTKHLHLGFDIEDKEIISKGKSKKINDYSFIHLGECIHVNIIKEFLTLHKVKFTEQ</sequence>
<keyword evidence="2" id="KW-1185">Reference proteome</keyword>
<evidence type="ECO:0000313" key="1">
    <source>
        <dbReference type="EMBL" id="MCH7412921.1"/>
    </source>
</evidence>
<dbReference type="Proteomes" id="UP001165430">
    <property type="component" value="Unassembled WGS sequence"/>
</dbReference>
<gene>
    <name evidence="1" type="ORF">MM213_05450</name>
</gene>
<evidence type="ECO:0000313" key="2">
    <source>
        <dbReference type="Proteomes" id="UP001165430"/>
    </source>
</evidence>
<dbReference type="InterPro" id="IPR009003">
    <property type="entry name" value="Peptidase_S1_PA"/>
</dbReference>
<protein>
    <submittedName>
        <fullName evidence="1">Serine protease</fullName>
    </submittedName>
</protein>
<dbReference type="Pfam" id="PF13365">
    <property type="entry name" value="Trypsin_2"/>
    <property type="match status" value="1"/>
</dbReference>
<dbReference type="SUPFAM" id="SSF50494">
    <property type="entry name" value="Trypsin-like serine proteases"/>
    <property type="match status" value="1"/>
</dbReference>
<organism evidence="1 2">
    <name type="scientific">Belliella alkalica</name>
    <dbReference type="NCBI Taxonomy" id="1730871"/>
    <lineage>
        <taxon>Bacteria</taxon>
        <taxon>Pseudomonadati</taxon>
        <taxon>Bacteroidota</taxon>
        <taxon>Cytophagia</taxon>
        <taxon>Cytophagales</taxon>
        <taxon>Cyclobacteriaceae</taxon>
        <taxon>Belliella</taxon>
    </lineage>
</organism>
<keyword evidence="1" id="KW-0645">Protease</keyword>
<keyword evidence="1" id="KW-0378">Hydrolase</keyword>
<name>A0ABS9V926_9BACT</name>
<reference evidence="1" key="1">
    <citation type="submission" date="2022-03" db="EMBL/GenBank/DDBJ databases">
        <title>De novo assembled genomes of Belliella spp. (Cyclobacteriaceae) strains.</title>
        <authorList>
            <person name="Szabo A."/>
            <person name="Korponai K."/>
            <person name="Felfoldi T."/>
        </authorList>
    </citation>
    <scope>NUCLEOTIDE SEQUENCE</scope>
    <source>
        <strain evidence="1">DSM 111903</strain>
    </source>
</reference>
<dbReference type="GO" id="GO:0008233">
    <property type="term" value="F:peptidase activity"/>
    <property type="evidence" value="ECO:0007669"/>
    <property type="project" value="UniProtKB-KW"/>
</dbReference>
<proteinExistence type="predicted"/>
<comment type="caution">
    <text evidence="1">The sequence shown here is derived from an EMBL/GenBank/DDBJ whole genome shotgun (WGS) entry which is preliminary data.</text>
</comment>
<dbReference type="GO" id="GO:0006508">
    <property type="term" value="P:proteolysis"/>
    <property type="evidence" value="ECO:0007669"/>
    <property type="project" value="UniProtKB-KW"/>
</dbReference>
<accession>A0ABS9V926</accession>